<dbReference type="InterPro" id="IPR041462">
    <property type="entry name" value="Bact_A2M_MG6"/>
</dbReference>
<dbReference type="Pfam" id="PF11974">
    <property type="entry name" value="bMG3"/>
    <property type="match status" value="1"/>
</dbReference>
<name>A0A1B8U3P9_9FLAO</name>
<dbReference type="Gene3D" id="2.60.40.1930">
    <property type="match status" value="1"/>
</dbReference>
<dbReference type="SMART" id="SM01360">
    <property type="entry name" value="A2M"/>
    <property type="match status" value="1"/>
</dbReference>
<feature type="domain" description="Alpha-2-macroglobulin bait region" evidence="3">
    <location>
        <begin position="987"/>
        <end position="1129"/>
    </location>
</feature>
<protein>
    <recommendedName>
        <fullName evidence="7">Alpha-2-macroglobulin</fullName>
    </recommendedName>
</protein>
<dbReference type="InterPro" id="IPR008930">
    <property type="entry name" value="Terpenoid_cyclase/PrenylTrfase"/>
</dbReference>
<evidence type="ECO:0008006" key="7">
    <source>
        <dbReference type="Google" id="ProtNLM"/>
    </source>
</evidence>
<keyword evidence="6" id="KW-1185">Reference proteome</keyword>
<dbReference type="InterPro" id="IPR011625">
    <property type="entry name" value="A2M_N_BRD"/>
</dbReference>
<dbReference type="RefSeq" id="WP_065317619.1">
    <property type="nucleotide sequence ID" value="NZ_CP017477.1"/>
</dbReference>
<dbReference type="PANTHER" id="PTHR40094:SF1">
    <property type="entry name" value="UBIQUITIN DOMAIN-CONTAINING PROTEIN"/>
    <property type="match status" value="1"/>
</dbReference>
<dbReference type="STRING" id="1774273.LPB03_09115"/>
<evidence type="ECO:0000313" key="5">
    <source>
        <dbReference type="EMBL" id="OBY66497.1"/>
    </source>
</evidence>
<dbReference type="Pfam" id="PF17973">
    <property type="entry name" value="bMG10"/>
    <property type="match status" value="1"/>
</dbReference>
<dbReference type="GO" id="GO:0004866">
    <property type="term" value="F:endopeptidase inhibitor activity"/>
    <property type="evidence" value="ECO:0007669"/>
    <property type="project" value="InterPro"/>
</dbReference>
<dbReference type="CDD" id="cd02891">
    <property type="entry name" value="A2M_like"/>
    <property type="match status" value="1"/>
</dbReference>
<dbReference type="InterPro" id="IPR041203">
    <property type="entry name" value="Bact_A2M_MG5"/>
</dbReference>
<comment type="similarity">
    <text evidence="1">Belongs to the protease inhibitor I39 (alpha-2-macroglobulin) family. Bacterial alpha-2-macroglobulin subfamily.</text>
</comment>
<comment type="caution">
    <text evidence="5">The sequence shown here is derived from an EMBL/GenBank/DDBJ whole genome shotgun (WGS) entry which is preliminary data.</text>
</comment>
<dbReference type="Pfam" id="PF01835">
    <property type="entry name" value="MG2"/>
    <property type="match status" value="1"/>
</dbReference>
<dbReference type="Pfam" id="PF00207">
    <property type="entry name" value="A2M"/>
    <property type="match status" value="1"/>
</dbReference>
<evidence type="ECO:0000256" key="1">
    <source>
        <dbReference type="ARBA" id="ARBA00010556"/>
    </source>
</evidence>
<evidence type="ECO:0000259" key="3">
    <source>
        <dbReference type="SMART" id="SM01359"/>
    </source>
</evidence>
<dbReference type="InterPro" id="IPR047565">
    <property type="entry name" value="Alpha-macroglob_thiol-ester_cl"/>
</dbReference>
<dbReference type="InterPro" id="IPR051802">
    <property type="entry name" value="YfhM-like"/>
</dbReference>
<evidence type="ECO:0000313" key="6">
    <source>
        <dbReference type="Proteomes" id="UP000092584"/>
    </source>
</evidence>
<feature type="domain" description="Alpha-2-macroglobulin" evidence="4">
    <location>
        <begin position="1192"/>
        <end position="1283"/>
    </location>
</feature>
<dbReference type="Proteomes" id="UP000092584">
    <property type="component" value="Unassembled WGS sequence"/>
</dbReference>
<sequence>MKTKNLLFTFAFFLLILSCKKEKVKTDSIYKFKEYISYTTSGVVSKTANININLRKEINGWEANQEISTDILSIEPFVQGTLKTLNNHAFTFIPDEDLATDTEYTVILKLSEIYKNIDEAFKNYTFQFKTITPNFNVQTKTLQSYSKEYQYLEGVLKSADIITLENAKQLVEASQNGTQKNVVWNESFAKGKVFEFKIDSIQRFVEDSKLTVSWDGNIIKADSKGESDVLIPGKNNFKIVDISVNNLAEQYISINFSDALKKQQNFDGLVTIKNVDNPRFIVNGNELKVYADHKFEDNILVSVFEGIKNSDDYKLKTAFSESITFEQKKPQIRAISNGTILPNSDDLKFNFEAINVKEVEVRIIKIYEDNVLQFLQENNINSNEDYQIKKVGRSVAKKTITLIDDEKNNTQKWKAYSVDIAEMVKTEPGAIYRVELSFNKNQVFYDCSEGTSSVEKNDDYQEEYYEEEYNLSDLEEDEREELYWDNELYSYKNYSYNWRERENPCNAAYYSDDKIVAQNLLASNLGIIAKKGENNSYFFAITNILNTTSIIEATVKLYNFQQQEIAKGTTNAEGFVTIESTKNAAFAIASKGKNRGYIKLFDGNSLSLSKFDVSGSKTQKGLKGYIYGERGVWRPGDSLHLTFVLNDADNKLPKNHPVKMEITDPSGKLMYKKITAENLNNFFKFPVTTSQEAKTGNYTAKVSVGGAKFYKNLKIETVKPNRLKIKIDFGDEILTSKKPIKGTLDVKWLFGTPAKNLKAEVKAKISTTNYSFEGYNDYVFSDPSRTFSSEETTIFDGKLDENGLAKINSKLTVGENAPGMLNVQFLVRAFENGGDFSMDAFTKKYAPFSSFVGLKSPEGNRYGSFFTDENQNFSVVSVDENGKPTPNRALEIAIYQINWRWWWSSSDDNLSKYSSSTYHKSYQTIKVNTNAEGKGSFNLNIPERDNGRFLIRVLDKKSGHSTGRTSYFYRNWWRNSSSNDKDAAKMLVFSADKETYTIGETAKITFPSGSEGRALISIENGTKVLDTKWIKTTKGTTTAELVITKNMTPNVFVNISLLQPHKATENDLPIRLFGIIPILVEDVSTKLSPQIEMPAELKPEKEFTVKVSEKNNKPMTYTLAVVEEGLLDLTRYRTPNAYNDFYAREALGVKTWDIFDDVIGAYSGSVDQVFAIGGDGNLAKGKNQKANRFKPVVKFLGPFQLEKGAEKSHKITLPNYIGSVRTMVIAGDVETEAFGNAEKVVAVKKPLMVLATLPRKLSPKEKVTLPITIFAMDEKVKNVQIEVKTSNGIAVLGNKTQRISFEKPDEKMLYFELDVLKANGINTVEIIATGNGEKSTYKVELDVVNPNPITSKVIDKDIEGNKSQTIDFETFGIEGTNTAILELSTIPPINFSGRLAYLIQYPHGCVEQTTSSVFPQLFLTDLFDLTSVKKLEIQKNIENGIARLGNFQKANGGLSYWMGESYISDWGTTYAGHFMLEAEKKGFVLPFTFKSNFIKFQKEAVRNWRPKYNQNSRDLSQAYALYTLALAGSPDLSAMNRLREFKQISNEAKWRLAATYALVGQKEAADEIMQKADLNFAGYNYYNYGSETRNRAMALETMLLTNDKNTKDVAKTIAKELSSNSWMSTQTTAFSLLSIGKMVVKNGGKSMNLSYTNNGKSEVVKTASSMVQRTLEIKKGTNKITFKNNDNNIVFVRIVNSGKLPLGDEIAESRGLNVSLNYKDLSGSKIDIKSLKQGQDFVAEITVSNPKNVAVKDIALTQIFPSGWEIVNTRFTDFGTTAKSEARYTDIRDDRVNFYFDLDRKRNTSETKAFTVLLNASYLGTYYLPGIQVEAMYDNDYLVRTKGAWIEVVK</sequence>
<dbReference type="OrthoDB" id="9767116at2"/>
<gene>
    <name evidence="5" type="ORF">LPB3_00420</name>
</gene>
<reference evidence="6" key="1">
    <citation type="submission" date="2016-02" db="EMBL/GenBank/DDBJ databases">
        <authorList>
            <person name="Shin S.-K."/>
            <person name="Yi H."/>
            <person name="Kim E."/>
        </authorList>
    </citation>
    <scope>NUCLEOTIDE SEQUENCE [LARGE SCALE GENOMIC DNA]</scope>
    <source>
        <strain evidence="6">LPB0003</strain>
    </source>
</reference>
<dbReference type="InterPro" id="IPR002890">
    <property type="entry name" value="MG2"/>
</dbReference>
<dbReference type="Gene3D" id="1.50.10.20">
    <property type="match status" value="1"/>
</dbReference>
<dbReference type="InterPro" id="IPR011626">
    <property type="entry name" value="Alpha-macroglobulin_TED"/>
</dbReference>
<dbReference type="Pfam" id="PF07703">
    <property type="entry name" value="A2M_BRD"/>
    <property type="match status" value="1"/>
</dbReference>
<dbReference type="KEGG" id="pob:LPB03_09115"/>
<dbReference type="SMART" id="SM01359">
    <property type="entry name" value="A2M_N_2"/>
    <property type="match status" value="1"/>
</dbReference>
<dbReference type="SUPFAM" id="SSF48239">
    <property type="entry name" value="Terpenoid cyclases/Protein prenyltransferases"/>
    <property type="match status" value="1"/>
</dbReference>
<dbReference type="InterPro" id="IPR041246">
    <property type="entry name" value="Bact_MG10"/>
</dbReference>
<dbReference type="Pfam" id="PF17962">
    <property type="entry name" value="bMG6"/>
    <property type="match status" value="1"/>
</dbReference>
<accession>A0A1B8U3P9</accession>
<evidence type="ECO:0000256" key="2">
    <source>
        <dbReference type="ARBA" id="ARBA00022729"/>
    </source>
</evidence>
<proteinExistence type="inferred from homology"/>
<dbReference type="EMBL" id="LSFM01000001">
    <property type="protein sequence ID" value="OBY66497.1"/>
    <property type="molecule type" value="Genomic_DNA"/>
</dbReference>
<dbReference type="GO" id="GO:0005615">
    <property type="term" value="C:extracellular space"/>
    <property type="evidence" value="ECO:0007669"/>
    <property type="project" value="InterPro"/>
</dbReference>
<dbReference type="Pfam" id="PF17972">
    <property type="entry name" value="bMG5"/>
    <property type="match status" value="1"/>
</dbReference>
<dbReference type="SMART" id="SM01419">
    <property type="entry name" value="Thiol-ester_cl"/>
    <property type="match status" value="1"/>
</dbReference>
<evidence type="ECO:0000259" key="4">
    <source>
        <dbReference type="SMART" id="SM01360"/>
    </source>
</evidence>
<dbReference type="InterPro" id="IPR001599">
    <property type="entry name" value="Macroglobln_a2"/>
</dbReference>
<keyword evidence="2" id="KW-0732">Signal</keyword>
<dbReference type="PANTHER" id="PTHR40094">
    <property type="entry name" value="ALPHA-2-MACROGLOBULIN HOMOLOG"/>
    <property type="match status" value="1"/>
</dbReference>
<dbReference type="InterPro" id="IPR021868">
    <property type="entry name" value="Alpha_2_Macroglob_MG3"/>
</dbReference>
<organism evidence="5 6">
    <name type="scientific">Polaribacter vadi</name>
    <dbReference type="NCBI Taxonomy" id="1774273"/>
    <lineage>
        <taxon>Bacteria</taxon>
        <taxon>Pseudomonadati</taxon>
        <taxon>Bacteroidota</taxon>
        <taxon>Flavobacteriia</taxon>
        <taxon>Flavobacteriales</taxon>
        <taxon>Flavobacteriaceae</taxon>
    </lineage>
</organism>
<dbReference type="Pfam" id="PF07678">
    <property type="entry name" value="TED_complement"/>
    <property type="match status" value="1"/>
</dbReference>
<dbReference type="PROSITE" id="PS51257">
    <property type="entry name" value="PROKAR_LIPOPROTEIN"/>
    <property type="match status" value="1"/>
</dbReference>